<feature type="compositionally biased region" description="Gly residues" evidence="1">
    <location>
        <begin position="122"/>
        <end position="133"/>
    </location>
</feature>
<feature type="region of interest" description="Disordered" evidence="1">
    <location>
        <begin position="105"/>
        <end position="171"/>
    </location>
</feature>
<accession>A0ABP1FXX5</accession>
<keyword evidence="2" id="KW-0812">Transmembrane</keyword>
<name>A0ABP1FXX5_9CHLO</name>
<dbReference type="Proteomes" id="UP001497392">
    <property type="component" value="Unassembled WGS sequence"/>
</dbReference>
<evidence type="ECO:0000256" key="1">
    <source>
        <dbReference type="SAM" id="MobiDB-lite"/>
    </source>
</evidence>
<keyword evidence="2" id="KW-1133">Transmembrane helix</keyword>
<evidence type="ECO:0000313" key="4">
    <source>
        <dbReference type="Proteomes" id="UP001497392"/>
    </source>
</evidence>
<organism evidence="3 4">
    <name type="scientific">Coccomyxa viridis</name>
    <dbReference type="NCBI Taxonomy" id="1274662"/>
    <lineage>
        <taxon>Eukaryota</taxon>
        <taxon>Viridiplantae</taxon>
        <taxon>Chlorophyta</taxon>
        <taxon>core chlorophytes</taxon>
        <taxon>Trebouxiophyceae</taxon>
        <taxon>Trebouxiophyceae incertae sedis</taxon>
        <taxon>Coccomyxaceae</taxon>
        <taxon>Coccomyxa</taxon>
    </lineage>
</organism>
<proteinExistence type="predicted"/>
<evidence type="ECO:0000313" key="3">
    <source>
        <dbReference type="EMBL" id="CAL5224321.1"/>
    </source>
</evidence>
<evidence type="ECO:0000256" key="2">
    <source>
        <dbReference type="SAM" id="Phobius"/>
    </source>
</evidence>
<dbReference type="EMBL" id="CAXHTA020000010">
    <property type="protein sequence ID" value="CAL5224321.1"/>
    <property type="molecule type" value="Genomic_DNA"/>
</dbReference>
<feature type="compositionally biased region" description="Low complexity" evidence="1">
    <location>
        <begin position="134"/>
        <end position="165"/>
    </location>
</feature>
<comment type="caution">
    <text evidence="3">The sequence shown here is derived from an EMBL/GenBank/DDBJ whole genome shotgun (WGS) entry which is preliminary data.</text>
</comment>
<feature type="compositionally biased region" description="Polar residues" evidence="1">
    <location>
        <begin position="112"/>
        <end position="121"/>
    </location>
</feature>
<feature type="transmembrane region" description="Helical" evidence="2">
    <location>
        <begin position="75"/>
        <end position="95"/>
    </location>
</feature>
<keyword evidence="2" id="KW-0472">Membrane</keyword>
<sequence length="185" mass="18417">MRSVPCIRRRVTEVTHISAALSGTDTQATDTRTLESCERANSGIRLSSGCACADRSAKYLFDTGKVVTSGISTMARALVTVSILLIGMVVIAHGARELQQVRSGSSGGQVYGAQSTPVTTLSGGGGGGGGGGNSDNAAGPSSGNGNSSNNNDDSGNGNTSNNAAGRTPATLIRKDLGSANALITG</sequence>
<reference evidence="3 4" key="1">
    <citation type="submission" date="2024-06" db="EMBL/GenBank/DDBJ databases">
        <authorList>
            <person name="Kraege A."/>
            <person name="Thomma B."/>
        </authorList>
    </citation>
    <scope>NUCLEOTIDE SEQUENCE [LARGE SCALE GENOMIC DNA]</scope>
</reference>
<keyword evidence="4" id="KW-1185">Reference proteome</keyword>
<gene>
    <name evidence="3" type="primary">g6989</name>
    <name evidence="3" type="ORF">VP750_LOCUS5980</name>
</gene>
<protein>
    <submittedName>
        <fullName evidence="3">G6989 protein</fullName>
    </submittedName>
</protein>